<dbReference type="EMBL" id="JAPFFF010000004">
    <property type="protein sequence ID" value="KAK8892499.1"/>
    <property type="molecule type" value="Genomic_DNA"/>
</dbReference>
<keyword evidence="2" id="KW-1185">Reference proteome</keyword>
<protein>
    <submittedName>
        <fullName evidence="1">Uncharacterized protein</fullName>
    </submittedName>
</protein>
<sequence>MDLVKEYKNIKQDIRLQTQIRRMKEALICWFCEFFYDEIVEPNSIILSKMIEKTNIVTIFNNQSNNPPIKTKIHTSMQTNTQAIPTEKEYQTNISEIKTNQEADSFDLANLVDNENTNSKNNLIHNNENFNFESFFNF</sequence>
<proteinExistence type="predicted"/>
<organism evidence="1 2">
    <name type="scientific">Tritrichomonas musculus</name>
    <dbReference type="NCBI Taxonomy" id="1915356"/>
    <lineage>
        <taxon>Eukaryota</taxon>
        <taxon>Metamonada</taxon>
        <taxon>Parabasalia</taxon>
        <taxon>Tritrichomonadida</taxon>
        <taxon>Tritrichomonadidae</taxon>
        <taxon>Tritrichomonas</taxon>
    </lineage>
</organism>
<evidence type="ECO:0000313" key="2">
    <source>
        <dbReference type="Proteomes" id="UP001470230"/>
    </source>
</evidence>
<evidence type="ECO:0000313" key="1">
    <source>
        <dbReference type="EMBL" id="KAK8892499.1"/>
    </source>
</evidence>
<reference evidence="1 2" key="1">
    <citation type="submission" date="2024-04" db="EMBL/GenBank/DDBJ databases">
        <title>Tritrichomonas musculus Genome.</title>
        <authorList>
            <person name="Alves-Ferreira E."/>
            <person name="Grigg M."/>
            <person name="Lorenzi H."/>
            <person name="Galac M."/>
        </authorList>
    </citation>
    <scope>NUCLEOTIDE SEQUENCE [LARGE SCALE GENOMIC DNA]</scope>
    <source>
        <strain evidence="1 2">EAF2021</strain>
    </source>
</reference>
<gene>
    <name evidence="1" type="ORF">M9Y10_029729</name>
</gene>
<comment type="caution">
    <text evidence="1">The sequence shown here is derived from an EMBL/GenBank/DDBJ whole genome shotgun (WGS) entry which is preliminary data.</text>
</comment>
<name>A0ABR2KMZ8_9EUKA</name>
<accession>A0ABR2KMZ8</accession>
<dbReference type="Proteomes" id="UP001470230">
    <property type="component" value="Unassembled WGS sequence"/>
</dbReference>